<evidence type="ECO:0000256" key="1">
    <source>
        <dbReference type="ARBA" id="ARBA00006484"/>
    </source>
</evidence>
<dbReference type="InterPro" id="IPR036291">
    <property type="entry name" value="NAD(P)-bd_dom_sf"/>
</dbReference>
<dbReference type="Proteomes" id="UP001232343">
    <property type="component" value="Unassembled WGS sequence"/>
</dbReference>
<dbReference type="GO" id="GO:0004316">
    <property type="term" value="F:3-oxoacyl-[acyl-carrier-protein] reductase (NADPH) activity"/>
    <property type="evidence" value="ECO:0007669"/>
    <property type="project" value="UniProtKB-EC"/>
</dbReference>
<comment type="caution">
    <text evidence="2">The sequence shown here is derived from an EMBL/GenBank/DDBJ whole genome shotgun (WGS) entry which is preliminary data.</text>
</comment>
<keyword evidence="2" id="KW-0560">Oxidoreductase</keyword>
<dbReference type="EMBL" id="JAUSUO010000001">
    <property type="protein sequence ID" value="MDQ0341452.1"/>
    <property type="molecule type" value="Genomic_DNA"/>
</dbReference>
<dbReference type="Gene3D" id="3.40.50.720">
    <property type="entry name" value="NAD(P)-binding Rossmann-like Domain"/>
    <property type="match status" value="1"/>
</dbReference>
<evidence type="ECO:0000313" key="2">
    <source>
        <dbReference type="EMBL" id="MDQ0341452.1"/>
    </source>
</evidence>
<proteinExistence type="inferred from homology"/>
<keyword evidence="3" id="KW-1185">Reference proteome</keyword>
<dbReference type="EC" id="1.1.1.100" evidence="2"/>
<name>A0ABU0CZ70_9BACI</name>
<dbReference type="SUPFAM" id="SSF51735">
    <property type="entry name" value="NAD(P)-binding Rossmann-fold domains"/>
    <property type="match status" value="1"/>
</dbReference>
<gene>
    <name evidence="2" type="ORF">J2S14_000245</name>
</gene>
<sequence length="261" mass="28417">MELGLKGKNALIVASSQGLGRAIAEQFVKEGTNVMIASRNEEQLKTVHTELESLNGGNVSWIRCDITNPEEIKEMVNKTVEVFGGIDILVNNAGGPPAGGFEDMSDENWQKSFELNLLSYIRIIREALPHLKQNGGRIINIASSSIREPIPGLILSNTFRVGIAGLSKTLADEFAPYNILVNTVAPGRIYTDRIKQLDQSNAERKGIPAEEIAEKAQESIPLGRDGQPEEFAKVVVFLASEGNTYMTGSSFFVDGGKLRSL</sequence>
<dbReference type="PANTHER" id="PTHR42879">
    <property type="entry name" value="3-OXOACYL-(ACYL-CARRIER-PROTEIN) REDUCTASE"/>
    <property type="match status" value="1"/>
</dbReference>
<accession>A0ABU0CZ70</accession>
<dbReference type="RefSeq" id="WP_244679699.1">
    <property type="nucleotide sequence ID" value="NZ_JALIRM010000001.1"/>
</dbReference>
<organism evidence="2 3">
    <name type="scientific">Lederbergia wuyishanensis</name>
    <dbReference type="NCBI Taxonomy" id="1347903"/>
    <lineage>
        <taxon>Bacteria</taxon>
        <taxon>Bacillati</taxon>
        <taxon>Bacillota</taxon>
        <taxon>Bacilli</taxon>
        <taxon>Bacillales</taxon>
        <taxon>Bacillaceae</taxon>
        <taxon>Lederbergia</taxon>
    </lineage>
</organism>
<comment type="similarity">
    <text evidence="1">Belongs to the short-chain dehydrogenases/reductases (SDR) family.</text>
</comment>
<dbReference type="PRINTS" id="PR00080">
    <property type="entry name" value="SDRFAMILY"/>
</dbReference>
<dbReference type="InterPro" id="IPR002347">
    <property type="entry name" value="SDR_fam"/>
</dbReference>
<dbReference type="CDD" id="cd05344">
    <property type="entry name" value="BKR_like_SDR_like"/>
    <property type="match status" value="1"/>
</dbReference>
<dbReference type="PANTHER" id="PTHR42879:SF6">
    <property type="entry name" value="NADPH-DEPENDENT REDUCTASE BACG"/>
    <property type="match status" value="1"/>
</dbReference>
<dbReference type="InterPro" id="IPR050259">
    <property type="entry name" value="SDR"/>
</dbReference>
<protein>
    <submittedName>
        <fullName evidence="2">3-oxoacyl-[acyl-carrier protein] reductase</fullName>
        <ecNumber evidence="2">1.1.1.100</ecNumber>
    </submittedName>
</protein>
<dbReference type="PRINTS" id="PR00081">
    <property type="entry name" value="GDHRDH"/>
</dbReference>
<reference evidence="2 3" key="1">
    <citation type="submission" date="2023-07" db="EMBL/GenBank/DDBJ databases">
        <title>Genomic Encyclopedia of Type Strains, Phase IV (KMG-IV): sequencing the most valuable type-strain genomes for metagenomic binning, comparative biology and taxonomic classification.</title>
        <authorList>
            <person name="Goeker M."/>
        </authorList>
    </citation>
    <scope>NUCLEOTIDE SEQUENCE [LARGE SCALE GENOMIC DNA]</scope>
    <source>
        <strain evidence="2 3">DSM 27848</strain>
    </source>
</reference>
<evidence type="ECO:0000313" key="3">
    <source>
        <dbReference type="Proteomes" id="UP001232343"/>
    </source>
</evidence>
<dbReference type="Pfam" id="PF13561">
    <property type="entry name" value="adh_short_C2"/>
    <property type="match status" value="1"/>
</dbReference>